<dbReference type="GeneID" id="19398082"/>
<evidence type="ECO:0000313" key="4">
    <source>
        <dbReference type="EMBL" id="EOA87910.1"/>
    </source>
</evidence>
<dbReference type="EMBL" id="KB908559">
    <property type="protein sequence ID" value="EOA87910.1"/>
    <property type="molecule type" value="Genomic_DNA"/>
</dbReference>
<organism evidence="4 5">
    <name type="scientific">Exserohilum turcicum (strain 28A)</name>
    <name type="common">Northern leaf blight fungus</name>
    <name type="synonym">Setosphaeria turcica</name>
    <dbReference type="NCBI Taxonomy" id="671987"/>
    <lineage>
        <taxon>Eukaryota</taxon>
        <taxon>Fungi</taxon>
        <taxon>Dikarya</taxon>
        <taxon>Ascomycota</taxon>
        <taxon>Pezizomycotina</taxon>
        <taxon>Dothideomycetes</taxon>
        <taxon>Pleosporomycetidae</taxon>
        <taxon>Pleosporales</taxon>
        <taxon>Pleosporineae</taxon>
        <taxon>Pleosporaceae</taxon>
        <taxon>Exserohilum</taxon>
    </lineage>
</organism>
<dbReference type="OrthoDB" id="5409353at2759"/>
<evidence type="ECO:0000256" key="1">
    <source>
        <dbReference type="SAM" id="Phobius"/>
    </source>
</evidence>
<dbReference type="AlphaFoldDB" id="R0IST8"/>
<dbReference type="Pfam" id="PF24854">
    <property type="entry name" value="DUF7728"/>
    <property type="match status" value="1"/>
</dbReference>
<keyword evidence="2" id="KW-0732">Signal</keyword>
<reference evidence="4 5" key="1">
    <citation type="journal article" date="2012" name="PLoS Pathog.">
        <title>Diverse lifestyles and strategies of plant pathogenesis encoded in the genomes of eighteen Dothideomycetes fungi.</title>
        <authorList>
            <person name="Ohm R.A."/>
            <person name="Feau N."/>
            <person name="Henrissat B."/>
            <person name="Schoch C.L."/>
            <person name="Horwitz B.A."/>
            <person name="Barry K.W."/>
            <person name="Condon B.J."/>
            <person name="Copeland A.C."/>
            <person name="Dhillon B."/>
            <person name="Glaser F."/>
            <person name="Hesse C.N."/>
            <person name="Kosti I."/>
            <person name="LaButti K."/>
            <person name="Lindquist E.A."/>
            <person name="Lucas S."/>
            <person name="Salamov A.A."/>
            <person name="Bradshaw R.E."/>
            <person name="Ciuffetti L."/>
            <person name="Hamelin R.C."/>
            <person name="Kema G.H.J."/>
            <person name="Lawrence C."/>
            <person name="Scott J.A."/>
            <person name="Spatafora J.W."/>
            <person name="Turgeon B.G."/>
            <person name="de Wit P.J.G.M."/>
            <person name="Zhong S."/>
            <person name="Goodwin S.B."/>
            <person name="Grigoriev I.V."/>
        </authorList>
    </citation>
    <scope>NUCLEOTIDE SEQUENCE [LARGE SCALE GENOMIC DNA]</scope>
    <source>
        <strain evidence="5">28A</strain>
    </source>
</reference>
<dbReference type="Proteomes" id="UP000016935">
    <property type="component" value="Unassembled WGS sequence"/>
</dbReference>
<evidence type="ECO:0000259" key="3">
    <source>
        <dbReference type="Pfam" id="PF24854"/>
    </source>
</evidence>
<dbReference type="RefSeq" id="XP_008024433.1">
    <property type="nucleotide sequence ID" value="XM_008026242.1"/>
</dbReference>
<feature type="chain" id="PRO_5004343274" description="DUF7728 domain-containing protein" evidence="2">
    <location>
        <begin position="24"/>
        <end position="332"/>
    </location>
</feature>
<accession>R0IST8</accession>
<protein>
    <recommendedName>
        <fullName evidence="3">DUF7728 domain-containing protein</fullName>
    </recommendedName>
</protein>
<feature type="domain" description="DUF7728" evidence="3">
    <location>
        <begin position="53"/>
        <end position="147"/>
    </location>
</feature>
<proteinExistence type="predicted"/>
<evidence type="ECO:0000256" key="2">
    <source>
        <dbReference type="SAM" id="SignalP"/>
    </source>
</evidence>
<feature type="signal peptide" evidence="2">
    <location>
        <begin position="1"/>
        <end position="23"/>
    </location>
</feature>
<feature type="transmembrane region" description="Helical" evidence="1">
    <location>
        <begin position="273"/>
        <end position="293"/>
    </location>
</feature>
<dbReference type="InterPro" id="IPR056145">
    <property type="entry name" value="DUF7728"/>
</dbReference>
<evidence type="ECO:0000313" key="5">
    <source>
        <dbReference type="Proteomes" id="UP000016935"/>
    </source>
</evidence>
<keyword evidence="1" id="KW-1133">Transmembrane helix</keyword>
<gene>
    <name evidence="4" type="ORF">SETTUDRAFT_160820</name>
</gene>
<sequence length="332" mass="36863">MRFLTLSSLAAAVVAAASSPSSGQEHRVENIEAPPVKDVAPLITVVQKNKTYAVKFECVGCPFGVLRSPHEVQWTHPPPDNSLMLMFSIDESASALLLNEQRVFPLDPMPLRINALQVPSDLGKDQVKSSSLDQPERIKFPLQYEHTFFRGETDEGLWLHFNVTGLAWGEEPTPFTMGQKVVQMLLREDPAHQETDPKEGSKPALSIADVQVVDEKNSVQPLRMKCGKLAMMRTAFDPNEWDEYGQFGTWARTQNLVAGKLVSFLSANGEGNVMFFPLVLLVVLSILMARCIYHFRQQGSVGGASYTPFSLLGWGASPQYTPIPVIKIEEYD</sequence>
<keyword evidence="5" id="KW-1185">Reference proteome</keyword>
<keyword evidence="1" id="KW-0472">Membrane</keyword>
<dbReference type="HOGENOM" id="CLU_073907_0_0_1"/>
<name>R0IST8_EXST2</name>
<keyword evidence="1" id="KW-0812">Transmembrane</keyword>
<reference evidence="4 5" key="2">
    <citation type="journal article" date="2013" name="PLoS Genet.">
        <title>Comparative genome structure, secondary metabolite, and effector coding capacity across Cochliobolus pathogens.</title>
        <authorList>
            <person name="Condon B.J."/>
            <person name="Leng Y."/>
            <person name="Wu D."/>
            <person name="Bushley K.E."/>
            <person name="Ohm R.A."/>
            <person name="Otillar R."/>
            <person name="Martin J."/>
            <person name="Schackwitz W."/>
            <person name="Grimwood J."/>
            <person name="MohdZainudin N."/>
            <person name="Xue C."/>
            <person name="Wang R."/>
            <person name="Manning V.A."/>
            <person name="Dhillon B."/>
            <person name="Tu Z.J."/>
            <person name="Steffenson B.J."/>
            <person name="Salamov A."/>
            <person name="Sun H."/>
            <person name="Lowry S."/>
            <person name="LaButti K."/>
            <person name="Han J."/>
            <person name="Copeland A."/>
            <person name="Lindquist E."/>
            <person name="Barry K."/>
            <person name="Schmutz J."/>
            <person name="Baker S.E."/>
            <person name="Ciuffetti L.M."/>
            <person name="Grigoriev I.V."/>
            <person name="Zhong S."/>
            <person name="Turgeon B.G."/>
        </authorList>
    </citation>
    <scope>NUCLEOTIDE SEQUENCE [LARGE SCALE GENOMIC DNA]</scope>
    <source>
        <strain evidence="5">28A</strain>
    </source>
</reference>
<dbReference type="eggNOG" id="ENOG502ST2S">
    <property type="taxonomic scope" value="Eukaryota"/>
</dbReference>